<dbReference type="InterPro" id="IPR027417">
    <property type="entry name" value="P-loop_NTPase"/>
</dbReference>
<evidence type="ECO:0000256" key="3">
    <source>
        <dbReference type="ARBA" id="ARBA00022801"/>
    </source>
</evidence>
<keyword evidence="6" id="KW-0413">Isomerase</keyword>
<evidence type="ECO:0000256" key="9">
    <source>
        <dbReference type="ARBA" id="ARBA00048988"/>
    </source>
</evidence>
<dbReference type="Pfam" id="PF00580">
    <property type="entry name" value="UvrD-helicase"/>
    <property type="match status" value="1"/>
</dbReference>
<dbReference type="InterPro" id="IPR014017">
    <property type="entry name" value="DNA_helicase_UvrD-like_C"/>
</dbReference>
<accession>A0ABX3TZ86</accession>
<evidence type="ECO:0000256" key="2">
    <source>
        <dbReference type="ARBA" id="ARBA00022741"/>
    </source>
</evidence>
<keyword evidence="4" id="KW-0347">Helicase</keyword>
<keyword evidence="5" id="KW-0067">ATP-binding</keyword>
<proteinExistence type="inferred from homology"/>
<keyword evidence="2" id="KW-0547">Nucleotide-binding</keyword>
<evidence type="ECO:0000256" key="7">
    <source>
        <dbReference type="ARBA" id="ARBA00034617"/>
    </source>
</evidence>
<dbReference type="Gene3D" id="1.10.10.160">
    <property type="match status" value="1"/>
</dbReference>
<dbReference type="RefSeq" id="WP_084983403.1">
    <property type="nucleotide sequence ID" value="NZ_MRWD01000033.1"/>
</dbReference>
<evidence type="ECO:0000259" key="10">
    <source>
        <dbReference type="Pfam" id="PF00580"/>
    </source>
</evidence>
<keyword evidence="3" id="KW-0378">Hydrolase</keyword>
<gene>
    <name evidence="12" type="ORF">BS639_14115</name>
</gene>
<evidence type="ECO:0000313" key="13">
    <source>
        <dbReference type="Proteomes" id="UP000192722"/>
    </source>
</evidence>
<dbReference type="EMBL" id="MRWD01000033">
    <property type="protein sequence ID" value="ORJ20556.1"/>
    <property type="molecule type" value="Genomic_DNA"/>
</dbReference>
<sequence length="442" mass="51318">SIYNENESKEWVERSFRQYLLTHKKIDFDQVLYFSHRVLVERKEIAQVLGSLFELICIDEVQDTQTLQYSIISSIYNESIVKQNLFLVGDFNQSIYDGFGASKSIEEVKNLFIGSNIKDFPFNDNYRSTQRLVDYFSIFRNVHGQLSKAKHSNEPGKICLRDNDIEKDYLPEEIAKIIRAEIASGISEKDICIIAPQWAPIKFMAKRLTTLVPEVRFDAPSLSPFFGQRDNVWFYVVKILLTDSSGRLFTSRIRWANNILNTFSNYNHHLFSWKPKDLLKVMNAFSSEEKKGTLFLAEACEYLLENIGLSLDDNESLKHSYDIFFEKAGNNISNNADQYDDNIDVFRVFFRESTGVVINSCHGVKGEEYDVVIAFGMLRGFIPHRAEIKENPAKAEDSESKLLYVICSRAKKNLYLIAEKRDYYGKPYQTAKLLKDYHYNYD</sequence>
<evidence type="ECO:0000256" key="8">
    <source>
        <dbReference type="ARBA" id="ARBA00034808"/>
    </source>
</evidence>
<protein>
    <recommendedName>
        <fullName evidence="8">DNA 3'-5' helicase</fullName>
        <ecNumber evidence="8">5.6.2.4</ecNumber>
    </recommendedName>
</protein>
<dbReference type="InterPro" id="IPR014016">
    <property type="entry name" value="UvrD-like_ATP-bd"/>
</dbReference>
<dbReference type="Pfam" id="PF13361">
    <property type="entry name" value="UvrD_C"/>
    <property type="match status" value="1"/>
</dbReference>
<organism evidence="12 13">
    <name type="scientific">Rouxiella silvae</name>
    <dbReference type="NCBI Taxonomy" id="1646373"/>
    <lineage>
        <taxon>Bacteria</taxon>
        <taxon>Pseudomonadati</taxon>
        <taxon>Pseudomonadota</taxon>
        <taxon>Gammaproteobacteria</taxon>
        <taxon>Enterobacterales</taxon>
        <taxon>Yersiniaceae</taxon>
        <taxon>Rouxiella</taxon>
    </lineage>
</organism>
<dbReference type="Gene3D" id="3.40.50.300">
    <property type="entry name" value="P-loop containing nucleotide triphosphate hydrolases"/>
    <property type="match status" value="2"/>
</dbReference>
<evidence type="ECO:0000259" key="11">
    <source>
        <dbReference type="Pfam" id="PF13361"/>
    </source>
</evidence>
<keyword evidence="13" id="KW-1185">Reference proteome</keyword>
<evidence type="ECO:0000256" key="6">
    <source>
        <dbReference type="ARBA" id="ARBA00023235"/>
    </source>
</evidence>
<comment type="catalytic activity">
    <reaction evidence="7">
        <text>Couples ATP hydrolysis with the unwinding of duplex DNA by translocating in the 3'-5' direction.</text>
        <dbReference type="EC" id="5.6.2.4"/>
    </reaction>
</comment>
<evidence type="ECO:0000256" key="5">
    <source>
        <dbReference type="ARBA" id="ARBA00022840"/>
    </source>
</evidence>
<evidence type="ECO:0000256" key="1">
    <source>
        <dbReference type="ARBA" id="ARBA00009922"/>
    </source>
</evidence>
<comment type="catalytic activity">
    <reaction evidence="9">
        <text>ATP + H2O = ADP + phosphate + H(+)</text>
        <dbReference type="Rhea" id="RHEA:13065"/>
        <dbReference type="ChEBI" id="CHEBI:15377"/>
        <dbReference type="ChEBI" id="CHEBI:15378"/>
        <dbReference type="ChEBI" id="CHEBI:30616"/>
        <dbReference type="ChEBI" id="CHEBI:43474"/>
        <dbReference type="ChEBI" id="CHEBI:456216"/>
        <dbReference type="EC" id="5.6.2.4"/>
    </reaction>
</comment>
<dbReference type="SUPFAM" id="SSF52540">
    <property type="entry name" value="P-loop containing nucleoside triphosphate hydrolases"/>
    <property type="match status" value="1"/>
</dbReference>
<evidence type="ECO:0000256" key="4">
    <source>
        <dbReference type="ARBA" id="ARBA00022806"/>
    </source>
</evidence>
<dbReference type="PANTHER" id="PTHR11070">
    <property type="entry name" value="UVRD / RECB / PCRA DNA HELICASE FAMILY MEMBER"/>
    <property type="match status" value="1"/>
</dbReference>
<dbReference type="PANTHER" id="PTHR11070:SF3">
    <property type="entry name" value="DNA 3'-5' HELICASE"/>
    <property type="match status" value="1"/>
</dbReference>
<dbReference type="EC" id="5.6.2.4" evidence="8"/>
<name>A0ABX3TZ86_9GAMM</name>
<dbReference type="InterPro" id="IPR013986">
    <property type="entry name" value="DExx_box_DNA_helicase_dom_sf"/>
</dbReference>
<feature type="domain" description="UvrD-like helicase ATP-binding" evidence="10">
    <location>
        <begin position="14"/>
        <end position="97"/>
    </location>
</feature>
<comment type="similarity">
    <text evidence="1">Belongs to the helicase family. UvrD subfamily.</text>
</comment>
<dbReference type="Proteomes" id="UP000192722">
    <property type="component" value="Unassembled WGS sequence"/>
</dbReference>
<feature type="domain" description="UvrD-like helicase C-terminal" evidence="11">
    <location>
        <begin position="355"/>
        <end position="419"/>
    </location>
</feature>
<evidence type="ECO:0000313" key="12">
    <source>
        <dbReference type="EMBL" id="ORJ20556.1"/>
    </source>
</evidence>
<dbReference type="InterPro" id="IPR000212">
    <property type="entry name" value="DNA_helicase_UvrD/REP"/>
</dbReference>
<comment type="caution">
    <text evidence="12">The sequence shown here is derived from an EMBL/GenBank/DDBJ whole genome shotgun (WGS) entry which is preliminary data.</text>
</comment>
<feature type="non-terminal residue" evidence="12">
    <location>
        <position position="1"/>
    </location>
</feature>
<reference evidence="12 13" key="1">
    <citation type="journal article" date="2017" name="Int. J. Syst. Evol. Microbiol.">
        <title>Rouxiella badensis sp. nov. and Rouxiella silvae sp. nov. isolated from peat bog soil in Germany and emendation of the genus description.</title>
        <authorList>
            <person name="Le Fleche-Mateos A."/>
            <person name="Kugler J.H."/>
            <person name="Hansen S.H."/>
            <person name="Syldatk C."/>
            <person name="Hausmann R."/>
            <person name="Lomprez F."/>
            <person name="Vandenbogaert M."/>
            <person name="Manuguerra J.C."/>
            <person name="Grimont P.A."/>
        </authorList>
    </citation>
    <scope>NUCLEOTIDE SEQUENCE [LARGE SCALE GENOMIC DNA]</scope>
    <source>
        <strain evidence="12 13">213</strain>
    </source>
</reference>